<comment type="caution">
    <text evidence="11">The sequence shown here is derived from an EMBL/GenBank/DDBJ whole genome shotgun (WGS) entry which is preliminary data.</text>
</comment>
<evidence type="ECO:0000256" key="1">
    <source>
        <dbReference type="ARBA" id="ARBA00022485"/>
    </source>
</evidence>
<evidence type="ECO:0000256" key="4">
    <source>
        <dbReference type="ARBA" id="ARBA00023014"/>
    </source>
</evidence>
<protein>
    <recommendedName>
        <fullName evidence="13">Chemotaxis protein</fullName>
    </recommendedName>
</protein>
<dbReference type="GO" id="GO:0004888">
    <property type="term" value="F:transmembrane signaling receptor activity"/>
    <property type="evidence" value="ECO:0007669"/>
    <property type="project" value="InterPro"/>
</dbReference>
<dbReference type="PROSITE" id="PS51379">
    <property type="entry name" value="4FE4S_FER_2"/>
    <property type="match status" value="2"/>
</dbReference>
<evidence type="ECO:0000256" key="7">
    <source>
        <dbReference type="PROSITE-ProRule" id="PRU00284"/>
    </source>
</evidence>
<keyword evidence="12" id="KW-1185">Reference proteome</keyword>
<evidence type="ECO:0000313" key="12">
    <source>
        <dbReference type="Proteomes" id="UP000463470"/>
    </source>
</evidence>
<dbReference type="GO" id="GO:0016020">
    <property type="term" value="C:membrane"/>
    <property type="evidence" value="ECO:0007669"/>
    <property type="project" value="InterPro"/>
</dbReference>
<dbReference type="PROSITE" id="PS51656">
    <property type="entry name" value="4FE4S"/>
    <property type="match status" value="1"/>
</dbReference>
<dbReference type="Proteomes" id="UP000463470">
    <property type="component" value="Unassembled WGS sequence"/>
</dbReference>
<evidence type="ECO:0000256" key="6">
    <source>
        <dbReference type="ARBA" id="ARBA00029447"/>
    </source>
</evidence>
<dbReference type="AlphaFoldDB" id="A0A845L3R4"/>
<dbReference type="PRINTS" id="PR00260">
    <property type="entry name" value="CHEMTRNSDUCR"/>
</dbReference>
<dbReference type="RefSeq" id="WP_161258871.1">
    <property type="nucleotide sequence ID" value="NZ_WXEY01000012.1"/>
</dbReference>
<evidence type="ECO:0000259" key="9">
    <source>
        <dbReference type="PROSITE" id="PS51379"/>
    </source>
</evidence>
<feature type="domain" description="4Fe-4S ferredoxin-type" evidence="9">
    <location>
        <begin position="35"/>
        <end position="64"/>
    </location>
</feature>
<keyword evidence="2" id="KW-0479">Metal-binding</keyword>
<dbReference type="Pfam" id="PF00015">
    <property type="entry name" value="MCPsignal"/>
    <property type="match status" value="1"/>
</dbReference>
<dbReference type="PROSITE" id="PS00198">
    <property type="entry name" value="4FE4S_FER_1"/>
    <property type="match status" value="1"/>
</dbReference>
<feature type="domain" description="Methyl-accepting transducer" evidence="8">
    <location>
        <begin position="451"/>
        <end position="651"/>
    </location>
</feature>
<dbReference type="PANTHER" id="PTHR32089:SF112">
    <property type="entry name" value="LYSOZYME-LIKE PROTEIN-RELATED"/>
    <property type="match status" value="1"/>
</dbReference>
<evidence type="ECO:0000256" key="2">
    <source>
        <dbReference type="ARBA" id="ARBA00022723"/>
    </source>
</evidence>
<keyword evidence="5 7" id="KW-0807">Transducer</keyword>
<evidence type="ECO:0000256" key="3">
    <source>
        <dbReference type="ARBA" id="ARBA00023004"/>
    </source>
</evidence>
<dbReference type="InterPro" id="IPR004089">
    <property type="entry name" value="MCPsignal_dom"/>
</dbReference>
<dbReference type="GO" id="GO:0006935">
    <property type="term" value="P:chemotaxis"/>
    <property type="evidence" value="ECO:0007669"/>
    <property type="project" value="InterPro"/>
</dbReference>
<dbReference type="SUPFAM" id="SSF58104">
    <property type="entry name" value="Methyl-accepting chemotaxis protein (MCP) signaling domain"/>
    <property type="match status" value="1"/>
</dbReference>
<gene>
    <name evidence="11" type="ORF">GTO91_11550</name>
</gene>
<comment type="similarity">
    <text evidence="6">Belongs to the methyl-accepting chemotaxis (MCP) protein family.</text>
</comment>
<evidence type="ECO:0008006" key="13">
    <source>
        <dbReference type="Google" id="ProtNLM"/>
    </source>
</evidence>
<sequence length="651" mass="72458">MALPKVIQVDKEKCKHCLACLEACPVKLCNVVEADQVSVIDDLCIGCGECVRICNAKGHKARTGVDDFPEFLSDLQKGIAIGVLIAPAAAVNYHGRLPQLITALKQMGVKAVIDVSFGAELTTYLYLKALKAGARKPIIAQPCPAIVTFIETYQPDLIPYLAPTHSPALDAAVWVKGRPEFRNLKLAFVGPCLAKRREFHDPNTKGIVSYNVTYASLDRYFAEKRIDLSRLALSAFDSPEAERAVVYSQPGGLTETFQRFGVPVDRADIPRVEGAGEVYSEYIPMLKEDIRRGQAPVLVDILNCLHGCNVGPATTHHLTRYQVDRVMDERKKAQVEKHKQKKSGLFSKGKEPFEQVYAELERSGLDFSRAYTDRSALCRSAEPRREEAERIWENLHKPTEEERKINCQCCGYGTCAEMMRAIFSQRNRVDSCKYYLIKENELNLSRKTQEAEAAERWASLSEQEKLRVQETYERLIVLNKQVADTVAQIGATNDDLSHSFQTIIQGATEMVDEMTRLSEDSGRIRGFSKDSAEIIDQIQNIAAQTNLLALNAAIEAARAGDSGRGFAVVADEVKKLAHQSASGTDRIREFISAIADESGSLDHKTAHALEVSQRITVAIEHTAEILKRQSRELADEADKLKSMREESGRKQ</sequence>
<dbReference type="Gene3D" id="3.40.950.10">
    <property type="entry name" value="Fe-only Hydrogenase (Larger Subunit), Chain L, domain 3"/>
    <property type="match status" value="1"/>
</dbReference>
<dbReference type="EMBL" id="WXEY01000012">
    <property type="protein sequence ID" value="MZP30346.1"/>
    <property type="molecule type" value="Genomic_DNA"/>
</dbReference>
<dbReference type="Gene3D" id="3.30.70.20">
    <property type="match status" value="1"/>
</dbReference>
<dbReference type="GO" id="GO:0007165">
    <property type="term" value="P:signal transduction"/>
    <property type="evidence" value="ECO:0007669"/>
    <property type="project" value="UniProtKB-KW"/>
</dbReference>
<dbReference type="Gene3D" id="1.10.287.950">
    <property type="entry name" value="Methyl-accepting chemotaxis protein"/>
    <property type="match status" value="1"/>
</dbReference>
<feature type="domain" description="4Fe-4S" evidence="10">
    <location>
        <begin position="386"/>
        <end position="450"/>
    </location>
</feature>
<dbReference type="OrthoDB" id="9798098at2"/>
<dbReference type="InterPro" id="IPR007202">
    <property type="entry name" value="4Fe-4S_dom"/>
</dbReference>
<dbReference type="PANTHER" id="PTHR32089">
    <property type="entry name" value="METHYL-ACCEPTING CHEMOTAXIS PROTEIN MCPB"/>
    <property type="match status" value="1"/>
</dbReference>
<dbReference type="GO" id="GO:0046872">
    <property type="term" value="F:metal ion binding"/>
    <property type="evidence" value="ECO:0007669"/>
    <property type="project" value="UniProtKB-KW"/>
</dbReference>
<dbReference type="InterPro" id="IPR017900">
    <property type="entry name" value="4Fe4S_Fe_S_CS"/>
</dbReference>
<organism evidence="11 12">
    <name type="scientific">Heliomicrobium undosum</name>
    <dbReference type="NCBI Taxonomy" id="121734"/>
    <lineage>
        <taxon>Bacteria</taxon>
        <taxon>Bacillati</taxon>
        <taxon>Bacillota</taxon>
        <taxon>Clostridia</taxon>
        <taxon>Eubacteriales</taxon>
        <taxon>Heliobacteriaceae</taxon>
        <taxon>Heliomicrobium</taxon>
    </lineage>
</organism>
<dbReference type="Gene3D" id="3.40.50.1780">
    <property type="match status" value="1"/>
</dbReference>
<evidence type="ECO:0000313" key="11">
    <source>
        <dbReference type="EMBL" id="MZP30346.1"/>
    </source>
</evidence>
<evidence type="ECO:0000259" key="10">
    <source>
        <dbReference type="PROSITE" id="PS51656"/>
    </source>
</evidence>
<dbReference type="Pfam" id="PF02906">
    <property type="entry name" value="Fe_hyd_lg_C"/>
    <property type="match status" value="1"/>
</dbReference>
<dbReference type="Pfam" id="PF13237">
    <property type="entry name" value="Fer4_10"/>
    <property type="match status" value="1"/>
</dbReference>
<feature type="domain" description="4Fe-4S ferredoxin-type" evidence="9">
    <location>
        <begin position="5"/>
        <end position="34"/>
    </location>
</feature>
<dbReference type="InterPro" id="IPR004090">
    <property type="entry name" value="Chemotax_Me-accpt_rcpt"/>
</dbReference>
<dbReference type="SMART" id="SM00283">
    <property type="entry name" value="MA"/>
    <property type="match status" value="1"/>
</dbReference>
<proteinExistence type="inferred from homology"/>
<accession>A0A845L3R4</accession>
<keyword evidence="3" id="KW-0408">Iron</keyword>
<dbReference type="InterPro" id="IPR017896">
    <property type="entry name" value="4Fe4S_Fe-S-bd"/>
</dbReference>
<reference evidence="11 12" key="1">
    <citation type="submission" date="2020-01" db="EMBL/GenBank/DDBJ databases">
        <title>Whole-genome sequence of Heliobacterium undosum DSM 13378.</title>
        <authorList>
            <person name="Kyndt J.A."/>
            <person name="Meyer T.E."/>
        </authorList>
    </citation>
    <scope>NUCLEOTIDE SEQUENCE [LARGE SCALE GENOMIC DNA]</scope>
    <source>
        <strain evidence="11 12">DSM 13378</strain>
    </source>
</reference>
<dbReference type="PROSITE" id="PS50111">
    <property type="entry name" value="CHEMOTAXIS_TRANSDUC_2"/>
    <property type="match status" value="1"/>
</dbReference>
<dbReference type="SUPFAM" id="SSF54862">
    <property type="entry name" value="4Fe-4S ferredoxins"/>
    <property type="match status" value="1"/>
</dbReference>
<dbReference type="GO" id="GO:0051539">
    <property type="term" value="F:4 iron, 4 sulfur cluster binding"/>
    <property type="evidence" value="ECO:0007669"/>
    <property type="project" value="UniProtKB-KW"/>
</dbReference>
<evidence type="ECO:0000259" key="8">
    <source>
        <dbReference type="PROSITE" id="PS50111"/>
    </source>
</evidence>
<dbReference type="Gene3D" id="1.10.15.40">
    <property type="entry name" value="Electron transport complex subunit B, putative Fe-S cluster"/>
    <property type="match status" value="1"/>
</dbReference>
<evidence type="ECO:0000256" key="5">
    <source>
        <dbReference type="ARBA" id="ARBA00023224"/>
    </source>
</evidence>
<dbReference type="InterPro" id="IPR009016">
    <property type="entry name" value="Fe_hydrogenase"/>
</dbReference>
<dbReference type="InterPro" id="IPR004108">
    <property type="entry name" value="Fe_hydrogenase_lsu_C"/>
</dbReference>
<keyword evidence="1" id="KW-0004">4Fe-4S</keyword>
<name>A0A845L3R4_9FIRM</name>
<keyword evidence="4" id="KW-0411">Iron-sulfur</keyword>
<dbReference type="SUPFAM" id="SSF53920">
    <property type="entry name" value="Fe-only hydrogenase"/>
    <property type="match status" value="1"/>
</dbReference>